<keyword evidence="5 9" id="KW-0812">Transmembrane</keyword>
<keyword evidence="9" id="KW-0520">NAD</keyword>
<dbReference type="GO" id="GO:0031966">
    <property type="term" value="C:mitochondrial membrane"/>
    <property type="evidence" value="ECO:0007669"/>
    <property type="project" value="UniProtKB-SubCell"/>
</dbReference>
<comment type="catalytic activity">
    <reaction evidence="8 9">
        <text>a ubiquinone + NADH + 5 H(+)(in) = a ubiquinol + NAD(+) + 4 H(+)(out)</text>
        <dbReference type="Rhea" id="RHEA:29091"/>
        <dbReference type="Rhea" id="RHEA-COMP:9565"/>
        <dbReference type="Rhea" id="RHEA-COMP:9566"/>
        <dbReference type="ChEBI" id="CHEBI:15378"/>
        <dbReference type="ChEBI" id="CHEBI:16389"/>
        <dbReference type="ChEBI" id="CHEBI:17976"/>
        <dbReference type="ChEBI" id="CHEBI:57540"/>
        <dbReference type="ChEBI" id="CHEBI:57945"/>
        <dbReference type="EC" id="7.1.1.2"/>
    </reaction>
</comment>
<dbReference type="EMBL" id="OP920606">
    <property type="protein sequence ID" value="WMV02088.1"/>
    <property type="molecule type" value="Genomic_DNA"/>
</dbReference>
<accession>A0AA51UCI7</accession>
<keyword evidence="6 9" id="KW-1133">Transmembrane helix</keyword>
<organism evidence="10">
    <name type="scientific">Sphyranura euryceae</name>
    <dbReference type="NCBI Taxonomy" id="2996394"/>
    <lineage>
        <taxon>Eukaryota</taxon>
        <taxon>Metazoa</taxon>
        <taxon>Spiralia</taxon>
        <taxon>Lophotrochozoa</taxon>
        <taxon>Platyhelminthes</taxon>
        <taxon>Monogenea</taxon>
        <taxon>Polyopisthocotylea</taxon>
        <taxon>Polystomatidea</taxon>
        <taxon>Sphyranuridae</taxon>
        <taxon>Sphyranura</taxon>
    </lineage>
</organism>
<name>A0AA51UCI7_9PLAT</name>
<dbReference type="AlphaFoldDB" id="A0AA51UCI7"/>
<evidence type="ECO:0000256" key="6">
    <source>
        <dbReference type="ARBA" id="ARBA00022989"/>
    </source>
</evidence>
<evidence type="ECO:0000256" key="4">
    <source>
        <dbReference type="ARBA" id="ARBA00022448"/>
    </source>
</evidence>
<comment type="similarity">
    <text evidence="2 9">Belongs to the complex I subunit 3 family.</text>
</comment>
<evidence type="ECO:0000256" key="5">
    <source>
        <dbReference type="ARBA" id="ARBA00022692"/>
    </source>
</evidence>
<evidence type="ECO:0000313" key="10">
    <source>
        <dbReference type="EMBL" id="WMV02088.1"/>
    </source>
</evidence>
<keyword evidence="9 10" id="KW-0496">Mitochondrion</keyword>
<keyword evidence="9" id="KW-0679">Respiratory chain</keyword>
<comment type="function">
    <text evidence="9">Core subunit of the mitochondrial membrane respiratory chain NADH dehydrogenase (Complex I) which catalyzes electron transfer from NADH through the respiratory chain, using ubiquinone as an electron acceptor. Essential for the catalytic activity of complex I.</text>
</comment>
<protein>
    <recommendedName>
        <fullName evidence="3 9">NADH-ubiquinone oxidoreductase chain 3</fullName>
        <ecNumber evidence="9">7.1.1.2</ecNumber>
    </recommendedName>
</protein>
<reference evidence="10" key="1">
    <citation type="submission" date="2022-11" db="EMBL/GenBank/DDBJ databases">
        <title>Amended diagnosis, mitochondrial genome, and phylogenetic position of Sphyranura euryceae (Neodermata, Monogenea, Polystomatidae), a parasite of the Oklahoma salamander.</title>
        <authorList>
            <person name="Leeming S."/>
            <person name="Hahn C."/>
            <person name="Koblmueller S."/>
            <person name="McAllister C."/>
            <person name="Vanhove M."/>
            <person name="Kmentova N."/>
        </authorList>
    </citation>
    <scope>NUCLEOTIDE SEQUENCE</scope>
</reference>
<dbReference type="Gene3D" id="1.20.58.1610">
    <property type="entry name" value="NADH:ubiquinone/plastoquinone oxidoreductase, chain 3"/>
    <property type="match status" value="1"/>
</dbReference>
<evidence type="ECO:0000256" key="8">
    <source>
        <dbReference type="ARBA" id="ARBA00049551"/>
    </source>
</evidence>
<feature type="transmembrane region" description="Helical" evidence="9">
    <location>
        <begin position="75"/>
        <end position="98"/>
    </location>
</feature>
<dbReference type="Pfam" id="PF00507">
    <property type="entry name" value="Oxidored_q4"/>
    <property type="match status" value="1"/>
</dbReference>
<keyword evidence="4 9" id="KW-0813">Transport</keyword>
<geneLocation type="mitochondrion" evidence="10"/>
<feature type="transmembrane region" description="Helical" evidence="9">
    <location>
        <begin position="41"/>
        <end position="63"/>
    </location>
</feature>
<keyword evidence="9" id="KW-0830">Ubiquinone</keyword>
<dbReference type="InterPro" id="IPR038430">
    <property type="entry name" value="NDAH_ubi_oxred_su3_sf"/>
</dbReference>
<dbReference type="InterPro" id="IPR000440">
    <property type="entry name" value="NADH_UbQ/plastoQ_OxRdtase_su3"/>
</dbReference>
<gene>
    <name evidence="10" type="primary">nad3</name>
</gene>
<keyword evidence="9" id="KW-0249">Electron transport</keyword>
<comment type="subcellular location">
    <subcellularLocation>
        <location evidence="1">Membrane</location>
    </subcellularLocation>
    <subcellularLocation>
        <location evidence="9">Mitochondrion membrane</location>
        <topology evidence="9">Multi-pass membrane protein</topology>
    </subcellularLocation>
</comment>
<keyword evidence="7 9" id="KW-0472">Membrane</keyword>
<sequence>MVINNLLSFFYNSSSNSSYFSKYVTPYECGFSSFGAQSSNFSMGFLVLLVFFVLLDVEVVLLLNASKMLTLWGSLLYYLSFLFIIFMVFLFEVLYGFVSFKY</sequence>
<evidence type="ECO:0000256" key="7">
    <source>
        <dbReference type="ARBA" id="ARBA00023136"/>
    </source>
</evidence>
<proteinExistence type="inferred from homology"/>
<dbReference type="GO" id="GO:0008137">
    <property type="term" value="F:NADH dehydrogenase (ubiquinone) activity"/>
    <property type="evidence" value="ECO:0007669"/>
    <property type="project" value="UniProtKB-UniRule"/>
</dbReference>
<evidence type="ECO:0000256" key="2">
    <source>
        <dbReference type="ARBA" id="ARBA00008472"/>
    </source>
</evidence>
<evidence type="ECO:0000256" key="3">
    <source>
        <dbReference type="ARBA" id="ARBA00021007"/>
    </source>
</evidence>
<evidence type="ECO:0000256" key="1">
    <source>
        <dbReference type="ARBA" id="ARBA00004370"/>
    </source>
</evidence>
<keyword evidence="9" id="KW-1278">Translocase</keyword>
<evidence type="ECO:0000256" key="9">
    <source>
        <dbReference type="RuleBase" id="RU003640"/>
    </source>
</evidence>
<dbReference type="EC" id="7.1.1.2" evidence="9"/>